<feature type="region of interest" description="Disordered" evidence="1">
    <location>
        <begin position="216"/>
        <end position="237"/>
    </location>
</feature>
<dbReference type="GeneID" id="124293679"/>
<dbReference type="Proteomes" id="UP000829291">
    <property type="component" value="Chromosome 3"/>
</dbReference>
<feature type="signal peptide" evidence="2">
    <location>
        <begin position="1"/>
        <end position="18"/>
    </location>
</feature>
<reference evidence="4" key="1">
    <citation type="submission" date="2025-08" db="UniProtKB">
        <authorList>
            <consortium name="RefSeq"/>
        </authorList>
    </citation>
    <scope>IDENTIFICATION</scope>
    <source>
        <tissue evidence="4">Thorax and Abdomen</tissue>
    </source>
</reference>
<feature type="compositionally biased region" description="Basic and acidic residues" evidence="1">
    <location>
        <begin position="299"/>
        <end position="322"/>
    </location>
</feature>
<evidence type="ECO:0000256" key="1">
    <source>
        <dbReference type="SAM" id="MobiDB-lite"/>
    </source>
</evidence>
<feature type="region of interest" description="Disordered" evidence="1">
    <location>
        <begin position="361"/>
        <end position="395"/>
    </location>
</feature>
<accession>A0ABM3FU71</accession>
<evidence type="ECO:0000313" key="4">
    <source>
        <dbReference type="RefSeq" id="XP_046591561.1"/>
    </source>
</evidence>
<evidence type="ECO:0000256" key="2">
    <source>
        <dbReference type="SAM" id="SignalP"/>
    </source>
</evidence>
<gene>
    <name evidence="4" type="primary">LOC124293679</name>
</gene>
<name>A0ABM3FU71_NEOLC</name>
<organism evidence="3 4">
    <name type="scientific">Neodiprion lecontei</name>
    <name type="common">Redheaded pine sawfly</name>
    <dbReference type="NCBI Taxonomy" id="441921"/>
    <lineage>
        <taxon>Eukaryota</taxon>
        <taxon>Metazoa</taxon>
        <taxon>Ecdysozoa</taxon>
        <taxon>Arthropoda</taxon>
        <taxon>Hexapoda</taxon>
        <taxon>Insecta</taxon>
        <taxon>Pterygota</taxon>
        <taxon>Neoptera</taxon>
        <taxon>Endopterygota</taxon>
        <taxon>Hymenoptera</taxon>
        <taxon>Tenthredinoidea</taxon>
        <taxon>Diprionidae</taxon>
        <taxon>Diprioninae</taxon>
        <taxon>Neodiprion</taxon>
    </lineage>
</organism>
<protein>
    <submittedName>
        <fullName evidence="4">Uncharacterized protein LOC124293679</fullName>
    </submittedName>
</protein>
<feature type="region of interest" description="Disordered" evidence="1">
    <location>
        <begin position="280"/>
        <end position="335"/>
    </location>
</feature>
<dbReference type="RefSeq" id="XP_046591561.1">
    <property type="nucleotide sequence ID" value="XM_046735605.1"/>
</dbReference>
<evidence type="ECO:0000313" key="3">
    <source>
        <dbReference type="Proteomes" id="UP000829291"/>
    </source>
</evidence>
<feature type="chain" id="PRO_5047512185" evidence="2">
    <location>
        <begin position="19"/>
        <end position="395"/>
    </location>
</feature>
<proteinExistence type="predicted"/>
<keyword evidence="3" id="KW-1185">Reference proteome</keyword>
<keyword evidence="2" id="KW-0732">Signal</keyword>
<feature type="compositionally biased region" description="Basic and acidic residues" evidence="1">
    <location>
        <begin position="225"/>
        <end position="236"/>
    </location>
</feature>
<feature type="compositionally biased region" description="Basic and acidic residues" evidence="1">
    <location>
        <begin position="386"/>
        <end position="395"/>
    </location>
</feature>
<sequence>MWTWFAIAALAKLLVVSSEVDFSMTTNGGQRIVRNSKNGEVQEDLTQATLKPLVKSDRSNDFLPDIGSYRNAIFGLIKEISATSAKMKRVESDTEHKKDKRLARDVGGSQLAPLGSWMSWVTLEDKAVPMSDRSNPWHEIKKSRAFSPWGGKRVAIFGQGSKVRRPMRIPFNSWGGKRSDGTTSRSFAGLEKRARFSNWGGKRGWESIGTEKRTKFNAWGGKRSKNGERDDEEMKRTRFNAWGGKRSEESESERTSEEFFLKKKGFNAWGGKRFVEGELNADEDVDHSNDAPGSSPSENRGRERPDSSSGEEGVHPTHREMIETGSNYLRRDDANEIPPFESEIMELPERRGVQIRRSAFNPWGGRKRGENAASPPNLILPEADDLQEHRHQDRF</sequence>